<dbReference type="EMBL" id="JXLN01004011">
    <property type="protein sequence ID" value="KPM03079.1"/>
    <property type="molecule type" value="Genomic_DNA"/>
</dbReference>
<accession>A0A131ZX61</accession>
<reference evidence="1 2" key="1">
    <citation type="journal article" date="2015" name="Parasit. Vectors">
        <title>Draft genome of the scabies mite.</title>
        <authorList>
            <person name="Rider S.D.Jr."/>
            <person name="Morgan M.S."/>
            <person name="Arlian L.G."/>
        </authorList>
    </citation>
    <scope>NUCLEOTIDE SEQUENCE [LARGE SCALE GENOMIC DNA]</scope>
    <source>
        <strain evidence="1">Arlian Lab</strain>
    </source>
</reference>
<name>A0A131ZX61_SARSC</name>
<comment type="caution">
    <text evidence="1">The sequence shown here is derived from an EMBL/GenBank/DDBJ whole genome shotgun (WGS) entry which is preliminary data.</text>
</comment>
<evidence type="ECO:0000313" key="1">
    <source>
        <dbReference type="EMBL" id="KPM03079.1"/>
    </source>
</evidence>
<evidence type="ECO:0000313" key="2">
    <source>
        <dbReference type="Proteomes" id="UP000616769"/>
    </source>
</evidence>
<dbReference type="Proteomes" id="UP000616769">
    <property type="component" value="Unassembled WGS sequence"/>
</dbReference>
<dbReference type="AlphaFoldDB" id="A0A131ZX61"/>
<organism evidence="1 2">
    <name type="scientific">Sarcoptes scabiei</name>
    <name type="common">Itch mite</name>
    <name type="synonym">Acarus scabiei</name>
    <dbReference type="NCBI Taxonomy" id="52283"/>
    <lineage>
        <taxon>Eukaryota</taxon>
        <taxon>Metazoa</taxon>
        <taxon>Ecdysozoa</taxon>
        <taxon>Arthropoda</taxon>
        <taxon>Chelicerata</taxon>
        <taxon>Arachnida</taxon>
        <taxon>Acari</taxon>
        <taxon>Acariformes</taxon>
        <taxon>Sarcoptiformes</taxon>
        <taxon>Astigmata</taxon>
        <taxon>Psoroptidia</taxon>
        <taxon>Sarcoptoidea</taxon>
        <taxon>Sarcoptidae</taxon>
        <taxon>Sarcoptinae</taxon>
        <taxon>Sarcoptes</taxon>
    </lineage>
</organism>
<proteinExistence type="predicted"/>
<sequence length="95" mass="11200">MGLGFIGGVVRFKQEETIFQELLGFNRETISEELLSFNRETIFEELLGFNRETSFELLGFNREKFSDDGQHNGVRFQSEDKKYGVVRFEQGVFFW</sequence>
<protein>
    <submittedName>
        <fullName evidence="1">Uncharacterized protein</fullName>
    </submittedName>
</protein>
<gene>
    <name evidence="1" type="ORF">QR98_0015090</name>
</gene>
<dbReference type="VEuPathDB" id="VectorBase:SSCA001213"/>